<evidence type="ECO:0000256" key="5">
    <source>
        <dbReference type="ARBA" id="ARBA00022598"/>
    </source>
</evidence>
<dbReference type="GO" id="GO:0005829">
    <property type="term" value="C:cytosol"/>
    <property type="evidence" value="ECO:0007669"/>
    <property type="project" value="TreeGrafter"/>
</dbReference>
<keyword evidence="4" id="KW-0597">Phosphoprotein</keyword>
<gene>
    <name evidence="11" type="ORF">M501DRAFT_23110</name>
</gene>
<dbReference type="InterPro" id="IPR007229">
    <property type="entry name" value="Nic_PRibTrfase-Fam"/>
</dbReference>
<accession>A0A9P4VRB4</accession>
<comment type="caution">
    <text evidence="11">The sequence shown here is derived from an EMBL/GenBank/DDBJ whole genome shotgun (WGS) entry which is preliminary data.</text>
</comment>
<evidence type="ECO:0000259" key="9">
    <source>
        <dbReference type="Pfam" id="PF04095"/>
    </source>
</evidence>
<dbReference type="PANTHER" id="PTHR11098">
    <property type="entry name" value="NICOTINATE PHOSPHORIBOSYLTRANSFERASE"/>
    <property type="match status" value="1"/>
</dbReference>
<feature type="domain" description="Nicotinate/nicotinamide phosphoribosyltransferase" evidence="9">
    <location>
        <begin position="201"/>
        <end position="315"/>
    </location>
</feature>
<feature type="domain" description="Nicotinate/nicotinamide phosphoribosyltransferase" evidence="9">
    <location>
        <begin position="365"/>
        <end position="494"/>
    </location>
</feature>
<dbReference type="InterPro" id="IPR036068">
    <property type="entry name" value="Nicotinate_pribotase-like_C"/>
</dbReference>
<evidence type="ECO:0000256" key="3">
    <source>
        <dbReference type="ARBA" id="ARBA00013236"/>
    </source>
</evidence>
<dbReference type="PIRSF" id="PIRSF000484">
    <property type="entry name" value="NAPRT"/>
    <property type="match status" value="1"/>
</dbReference>
<dbReference type="AlphaFoldDB" id="A0A9P4VRB4"/>
<dbReference type="OrthoDB" id="193380at2759"/>
<dbReference type="GO" id="GO:0004516">
    <property type="term" value="F:nicotinate phosphoribosyltransferase activity"/>
    <property type="evidence" value="ECO:0007669"/>
    <property type="project" value="UniProtKB-EC"/>
</dbReference>
<dbReference type="Pfam" id="PF17767">
    <property type="entry name" value="NAPRTase_N"/>
    <property type="match status" value="1"/>
</dbReference>
<evidence type="ECO:0000259" key="10">
    <source>
        <dbReference type="Pfam" id="PF17767"/>
    </source>
</evidence>
<comment type="pathway">
    <text evidence="1">Cofactor biosynthesis; NAD(+) biosynthesis; nicotinate D-ribonucleotide from nicotinate: step 1/1.</text>
</comment>
<feature type="domain" description="Nicotinate phosphoribosyltransferase N-terminal" evidence="10">
    <location>
        <begin position="59"/>
        <end position="168"/>
    </location>
</feature>
<feature type="compositionally biased region" description="Low complexity" evidence="8">
    <location>
        <begin position="321"/>
        <end position="337"/>
    </location>
</feature>
<dbReference type="SUPFAM" id="SSF51690">
    <property type="entry name" value="Nicotinate/Quinolinate PRTase C-terminal domain-like"/>
    <property type="match status" value="1"/>
</dbReference>
<evidence type="ECO:0000256" key="2">
    <source>
        <dbReference type="ARBA" id="ARBA00010897"/>
    </source>
</evidence>
<dbReference type="GO" id="GO:0034355">
    <property type="term" value="P:NAD+ biosynthetic process via the salvage pathway"/>
    <property type="evidence" value="ECO:0007669"/>
    <property type="project" value="TreeGrafter"/>
</dbReference>
<evidence type="ECO:0000256" key="4">
    <source>
        <dbReference type="ARBA" id="ARBA00022553"/>
    </source>
</evidence>
<dbReference type="Gene3D" id="3.20.140.10">
    <property type="entry name" value="nicotinate phosphoribosyltransferase"/>
    <property type="match status" value="3"/>
</dbReference>
<evidence type="ECO:0000256" key="1">
    <source>
        <dbReference type="ARBA" id="ARBA00004952"/>
    </source>
</evidence>
<name>A0A9P4VRB4_9PEZI</name>
<dbReference type="EC" id="6.3.4.21" evidence="3"/>
<keyword evidence="6" id="KW-0662">Pyridine nucleotide biosynthesis</keyword>
<organism evidence="11 12">
    <name type="scientific">Patellaria atrata CBS 101060</name>
    <dbReference type="NCBI Taxonomy" id="1346257"/>
    <lineage>
        <taxon>Eukaryota</taxon>
        <taxon>Fungi</taxon>
        <taxon>Dikarya</taxon>
        <taxon>Ascomycota</taxon>
        <taxon>Pezizomycotina</taxon>
        <taxon>Dothideomycetes</taxon>
        <taxon>Dothideomycetes incertae sedis</taxon>
        <taxon>Patellariales</taxon>
        <taxon>Patellariaceae</taxon>
        <taxon>Patellaria</taxon>
    </lineage>
</organism>
<evidence type="ECO:0000313" key="12">
    <source>
        <dbReference type="Proteomes" id="UP000799429"/>
    </source>
</evidence>
<dbReference type="InterPro" id="IPR041525">
    <property type="entry name" value="N/Namide_PRibTrfase"/>
</dbReference>
<evidence type="ECO:0000256" key="7">
    <source>
        <dbReference type="ARBA" id="ARBA00048668"/>
    </source>
</evidence>
<evidence type="ECO:0000313" key="11">
    <source>
        <dbReference type="EMBL" id="KAF2842756.1"/>
    </source>
</evidence>
<dbReference type="Pfam" id="PF04095">
    <property type="entry name" value="NAPRTase"/>
    <property type="match status" value="2"/>
</dbReference>
<keyword evidence="5" id="KW-0436">Ligase</keyword>
<reference evidence="11" key="1">
    <citation type="journal article" date="2020" name="Stud. Mycol.">
        <title>101 Dothideomycetes genomes: a test case for predicting lifestyles and emergence of pathogens.</title>
        <authorList>
            <person name="Haridas S."/>
            <person name="Albert R."/>
            <person name="Binder M."/>
            <person name="Bloem J."/>
            <person name="Labutti K."/>
            <person name="Salamov A."/>
            <person name="Andreopoulos B."/>
            <person name="Baker S."/>
            <person name="Barry K."/>
            <person name="Bills G."/>
            <person name="Bluhm B."/>
            <person name="Cannon C."/>
            <person name="Castanera R."/>
            <person name="Culley D."/>
            <person name="Daum C."/>
            <person name="Ezra D."/>
            <person name="Gonzalez J."/>
            <person name="Henrissat B."/>
            <person name="Kuo A."/>
            <person name="Liang C."/>
            <person name="Lipzen A."/>
            <person name="Lutzoni F."/>
            <person name="Magnuson J."/>
            <person name="Mondo S."/>
            <person name="Nolan M."/>
            <person name="Ohm R."/>
            <person name="Pangilinan J."/>
            <person name="Park H.-J."/>
            <person name="Ramirez L."/>
            <person name="Alfaro M."/>
            <person name="Sun H."/>
            <person name="Tritt A."/>
            <person name="Yoshinaga Y."/>
            <person name="Zwiers L.-H."/>
            <person name="Turgeon B."/>
            <person name="Goodwin S."/>
            <person name="Spatafora J."/>
            <person name="Crous P."/>
            <person name="Grigoriev I."/>
        </authorList>
    </citation>
    <scope>NUCLEOTIDE SEQUENCE</scope>
    <source>
        <strain evidence="11">CBS 101060</strain>
    </source>
</reference>
<evidence type="ECO:0000256" key="6">
    <source>
        <dbReference type="ARBA" id="ARBA00022642"/>
    </source>
</evidence>
<comment type="similarity">
    <text evidence="2">Belongs to the NAPRTase family.</text>
</comment>
<dbReference type="EMBL" id="MU006089">
    <property type="protein sequence ID" value="KAF2842756.1"/>
    <property type="molecule type" value="Genomic_DNA"/>
</dbReference>
<dbReference type="PANTHER" id="PTHR11098:SF1">
    <property type="entry name" value="NICOTINATE PHOSPHORIBOSYLTRANSFERASE"/>
    <property type="match status" value="1"/>
</dbReference>
<dbReference type="SUPFAM" id="SSF54675">
    <property type="entry name" value="Nicotinate/Quinolinate PRTase N-terminal domain-like"/>
    <property type="match status" value="1"/>
</dbReference>
<keyword evidence="12" id="KW-1185">Reference proteome</keyword>
<dbReference type="InterPro" id="IPR040727">
    <property type="entry name" value="NAPRTase_N"/>
</dbReference>
<evidence type="ECO:0000256" key="8">
    <source>
        <dbReference type="SAM" id="MobiDB-lite"/>
    </source>
</evidence>
<sequence>MASSGEAAELPPAIFSLLDTDLYKLTMQCCVLKYFPDVRKSRIWLPEHKLDLIRCLLAVTYNFTNRTPHLKLNRTAFKWLQIQITKLGELTLSDEEHSFLSSKCSFLTSGYLGFLSSFRLRPADQIDLQFHPTNDTGSDEDVGDLELRVKGLWVETILYEIPLLALISEAYFKFIDRDWNYDGQLDLARSKGQRLLKEGCLLSEFGSRRRRCYHTQDLVIQGLLKAEADARDAGWTGKLSGTSNVQFAMKYGLTPVGTVAHEWFMGVAAVTNDYEQANEISLRYWVGTFGEGVLGIALTDTFGTPSFLEAFQKHIPKYTTPVSGSAATTASVGTTSSIPAEETLSNTDPPLSAPIHDGDSRAQEPPTYAQVFTGVRQDSGDPVDFIKLMRKFYDSQGITEKKTIVFSDSLNIELCLKYKAAAEAEGFQPTFGMGTFLTNDFTRLSTGKKSIPLNIVIKLFSAGGRPAVKISDNIGKNTGDKATVEDVKRRLGYTEKEWTGGDEAARWGKEGDK</sequence>
<feature type="region of interest" description="Disordered" evidence="8">
    <location>
        <begin position="321"/>
        <end position="364"/>
    </location>
</feature>
<dbReference type="Proteomes" id="UP000799429">
    <property type="component" value="Unassembled WGS sequence"/>
</dbReference>
<proteinExistence type="inferred from homology"/>
<protein>
    <recommendedName>
        <fullName evidence="3">nicotinate phosphoribosyltransferase</fullName>
        <ecNumber evidence="3">6.3.4.21</ecNumber>
    </recommendedName>
</protein>
<comment type="catalytic activity">
    <reaction evidence="7">
        <text>5-phospho-alpha-D-ribose 1-diphosphate + nicotinate + ATP + H2O = nicotinate beta-D-ribonucleotide + ADP + phosphate + diphosphate</text>
        <dbReference type="Rhea" id="RHEA:36163"/>
        <dbReference type="ChEBI" id="CHEBI:15377"/>
        <dbReference type="ChEBI" id="CHEBI:30616"/>
        <dbReference type="ChEBI" id="CHEBI:32544"/>
        <dbReference type="ChEBI" id="CHEBI:33019"/>
        <dbReference type="ChEBI" id="CHEBI:43474"/>
        <dbReference type="ChEBI" id="CHEBI:57502"/>
        <dbReference type="ChEBI" id="CHEBI:58017"/>
        <dbReference type="ChEBI" id="CHEBI:456216"/>
        <dbReference type="EC" id="6.3.4.21"/>
    </reaction>
</comment>